<dbReference type="GO" id="GO:0005886">
    <property type="term" value="C:plasma membrane"/>
    <property type="evidence" value="ECO:0007669"/>
    <property type="project" value="TreeGrafter"/>
</dbReference>
<dbReference type="AlphaFoldDB" id="A0A914A5Y3"/>
<organism evidence="6 7">
    <name type="scientific">Patiria miniata</name>
    <name type="common">Bat star</name>
    <name type="synonym">Asterina miniata</name>
    <dbReference type="NCBI Taxonomy" id="46514"/>
    <lineage>
        <taxon>Eukaryota</taxon>
        <taxon>Metazoa</taxon>
        <taxon>Echinodermata</taxon>
        <taxon>Eleutherozoa</taxon>
        <taxon>Asterozoa</taxon>
        <taxon>Asteroidea</taxon>
        <taxon>Valvatacea</taxon>
        <taxon>Valvatida</taxon>
        <taxon>Asterinidae</taxon>
        <taxon>Patiria</taxon>
    </lineage>
</organism>
<feature type="domain" description="EF-hand" evidence="5">
    <location>
        <begin position="357"/>
        <end position="392"/>
    </location>
</feature>
<dbReference type="InterPro" id="IPR002048">
    <property type="entry name" value="EF_hand_dom"/>
</dbReference>
<dbReference type="Pfam" id="PF12763">
    <property type="entry name" value="EH"/>
    <property type="match status" value="2"/>
</dbReference>
<dbReference type="SMART" id="SM00054">
    <property type="entry name" value="EFh"/>
    <property type="match status" value="1"/>
</dbReference>
<feature type="region of interest" description="Disordered" evidence="3">
    <location>
        <begin position="424"/>
        <end position="469"/>
    </location>
</feature>
<dbReference type="PROSITE" id="PS50031">
    <property type="entry name" value="EH"/>
    <property type="match status" value="2"/>
</dbReference>
<reference evidence="6" key="1">
    <citation type="submission" date="2022-11" db="UniProtKB">
        <authorList>
            <consortium name="EnsemblMetazoa"/>
        </authorList>
    </citation>
    <scope>IDENTIFICATION</scope>
</reference>
<sequence>MILAMEGSFLSATEQQYYSSLFSTLDHENAGRVKSAEVKEFFNLSKLTPEVLHQITEICGANRLGHFGRSQFYIALKLIAMAQNAIPLPVSKEMIGQGIEVPLPVFVMKQSGGAPSTQDPDDPGQMEFVNPAFIDNVPDRGFALSSKQPPTDWNVGQVIGMVGPQASPRGPVVYPQVEQVPAMSPTRASNVPHMTGSPPPSSPRDSSPFNDNPPVISPNHPVGLERHQSLPSPISPREHRPMFDKQGSIPGFGPVTDEGWASFAKDRKGEAQIPQPTQSLDNSMNNTLDTSWAKFPESHGESGSHGNSTMHDGNEDVWLITPEQRVYYTKQFTTLQSDPNGLLSGADSKEFFEKSKLPTAELSKIWQLSDVNKDGTLSLAEFCTAMHLVVARKHKVELPEQLPASLIPVIGPKQDEVPTFIPPVSHPLQSTPARSVTPPTPNKTDENWATFTDSPFPAPPSPSSQSPANFDFASISPDPEAKIFQPIALHVKPDGKTVTIADETGNRPRTHSDPLRAEGLTDEDNDEEKDDNVFKMKKRAATVGEKEMLAKIAPPPPVERTRRGDSLERGMVGLPLEGPDGRLNYLPRSRSRSYSGATLQQRILVPLYRQTALAECIAEPPGQAPTPRGMDLLPPALPPRYNGIHSRSMSLDRNQLVPTPERQLVPPRPTIPPRPNTQLSSHSSERTCSSSASSNRNSYTSSAGEEEEAHDQTDFADFSQFETRTTSDTSMLTATGHGDYQPMDEVSPGTSPPPPPPPRHSQGDEHTPTKLSSKDRYKSSDMLQADEKRSQFANDRKRHTSAPEPARVSSDLIQCDRKSIQAAIRRAKEENTKLSRHNSELQQELSQITEDRLSLEIDLKKLRPFAVNT</sequence>
<evidence type="ECO:0008006" key="8">
    <source>
        <dbReference type="Google" id="ProtNLM"/>
    </source>
</evidence>
<feature type="domain" description="EH" evidence="4">
    <location>
        <begin position="324"/>
        <end position="408"/>
    </location>
</feature>
<feature type="compositionally biased region" description="Polar residues" evidence="3">
    <location>
        <begin position="720"/>
        <end position="733"/>
    </location>
</feature>
<evidence type="ECO:0000256" key="1">
    <source>
        <dbReference type="ARBA" id="ARBA00022837"/>
    </source>
</evidence>
<dbReference type="CDD" id="cd00052">
    <property type="entry name" value="EH"/>
    <property type="match status" value="2"/>
</dbReference>
<dbReference type="GeneID" id="119730365"/>
<dbReference type="PANTHER" id="PTHR11216:SF174">
    <property type="entry name" value="GH06923P"/>
    <property type="match status" value="1"/>
</dbReference>
<keyword evidence="7" id="KW-1185">Reference proteome</keyword>
<evidence type="ECO:0000256" key="3">
    <source>
        <dbReference type="SAM" id="MobiDB-lite"/>
    </source>
</evidence>
<dbReference type="GO" id="GO:0005737">
    <property type="term" value="C:cytoplasm"/>
    <property type="evidence" value="ECO:0007669"/>
    <property type="project" value="TreeGrafter"/>
</dbReference>
<feature type="region of interest" description="Disordered" evidence="3">
    <location>
        <begin position="499"/>
        <end position="529"/>
    </location>
</feature>
<proteinExistence type="predicted"/>
<feature type="compositionally biased region" description="Low complexity" evidence="3">
    <location>
        <begin position="203"/>
        <end position="214"/>
    </location>
</feature>
<feature type="domain" description="EH" evidence="4">
    <location>
        <begin position="14"/>
        <end position="89"/>
    </location>
</feature>
<accession>A0A914A5Y3</accession>
<evidence type="ECO:0000313" key="7">
    <source>
        <dbReference type="Proteomes" id="UP000887568"/>
    </source>
</evidence>
<dbReference type="PROSITE" id="PS00018">
    <property type="entry name" value="EF_HAND_1"/>
    <property type="match status" value="1"/>
</dbReference>
<feature type="compositionally biased region" description="Pro residues" evidence="3">
    <location>
        <begin position="750"/>
        <end position="759"/>
    </location>
</feature>
<keyword evidence="2" id="KW-0175">Coiled coil</keyword>
<keyword evidence="1" id="KW-0106">Calcium</keyword>
<evidence type="ECO:0000259" key="5">
    <source>
        <dbReference type="PROSITE" id="PS50222"/>
    </source>
</evidence>
<feature type="compositionally biased region" description="Basic and acidic residues" evidence="3">
    <location>
        <begin position="504"/>
        <end position="516"/>
    </location>
</feature>
<name>A0A914A5Y3_PATMI</name>
<evidence type="ECO:0000256" key="2">
    <source>
        <dbReference type="SAM" id="Coils"/>
    </source>
</evidence>
<dbReference type="SMART" id="SM00027">
    <property type="entry name" value="EH"/>
    <property type="match status" value="2"/>
</dbReference>
<feature type="compositionally biased region" description="Pro residues" evidence="3">
    <location>
        <begin position="666"/>
        <end position="675"/>
    </location>
</feature>
<protein>
    <recommendedName>
        <fullName evidence="8">RalBP1-associated Eps domain-containing protein 1</fullName>
    </recommendedName>
</protein>
<dbReference type="RefSeq" id="XP_038059150.1">
    <property type="nucleotide sequence ID" value="XM_038203222.1"/>
</dbReference>
<evidence type="ECO:0000313" key="6">
    <source>
        <dbReference type="EnsemblMetazoa" id="XP_038059150.1"/>
    </source>
</evidence>
<dbReference type="Proteomes" id="UP000887568">
    <property type="component" value="Unplaced"/>
</dbReference>
<dbReference type="SUPFAM" id="SSF47473">
    <property type="entry name" value="EF-hand"/>
    <property type="match status" value="2"/>
</dbReference>
<dbReference type="GO" id="GO:0016197">
    <property type="term" value="P:endosomal transport"/>
    <property type="evidence" value="ECO:0007669"/>
    <property type="project" value="TreeGrafter"/>
</dbReference>
<dbReference type="GO" id="GO:0005509">
    <property type="term" value="F:calcium ion binding"/>
    <property type="evidence" value="ECO:0007669"/>
    <property type="project" value="InterPro"/>
</dbReference>
<dbReference type="InterPro" id="IPR000261">
    <property type="entry name" value="EH_dom"/>
</dbReference>
<dbReference type="GO" id="GO:0006897">
    <property type="term" value="P:endocytosis"/>
    <property type="evidence" value="ECO:0007669"/>
    <property type="project" value="TreeGrafter"/>
</dbReference>
<feature type="compositionally biased region" description="Polar residues" evidence="3">
    <location>
        <begin position="645"/>
        <end position="657"/>
    </location>
</feature>
<feature type="compositionally biased region" description="Low complexity" evidence="3">
    <location>
        <begin position="680"/>
        <end position="703"/>
    </location>
</feature>
<feature type="region of interest" description="Disordered" evidence="3">
    <location>
        <begin position="619"/>
        <end position="810"/>
    </location>
</feature>
<evidence type="ECO:0000259" key="4">
    <source>
        <dbReference type="PROSITE" id="PS50031"/>
    </source>
</evidence>
<feature type="region of interest" description="Disordered" evidence="3">
    <location>
        <begin position="183"/>
        <end position="314"/>
    </location>
</feature>
<feature type="compositionally biased region" description="Polar residues" evidence="3">
    <location>
        <begin position="274"/>
        <end position="290"/>
    </location>
</feature>
<feature type="coiled-coil region" evidence="2">
    <location>
        <begin position="817"/>
        <end position="858"/>
    </location>
</feature>
<dbReference type="InterPro" id="IPR018247">
    <property type="entry name" value="EF_Hand_1_Ca_BS"/>
</dbReference>
<dbReference type="PANTHER" id="PTHR11216">
    <property type="entry name" value="EH DOMAIN"/>
    <property type="match status" value="1"/>
</dbReference>
<dbReference type="OMA" id="VESINSX"/>
<feature type="compositionally biased region" description="Basic and acidic residues" evidence="3">
    <location>
        <begin position="761"/>
        <end position="790"/>
    </location>
</feature>
<feature type="compositionally biased region" description="Acidic residues" evidence="3">
    <location>
        <begin position="520"/>
        <end position="529"/>
    </location>
</feature>
<dbReference type="OrthoDB" id="207120at2759"/>
<dbReference type="EnsemblMetazoa" id="XM_038203222.1">
    <property type="protein sequence ID" value="XP_038059150.1"/>
    <property type="gene ID" value="LOC119730365"/>
</dbReference>
<dbReference type="Gene3D" id="1.10.238.10">
    <property type="entry name" value="EF-hand"/>
    <property type="match status" value="2"/>
</dbReference>
<dbReference type="InterPro" id="IPR011992">
    <property type="entry name" value="EF-hand-dom_pair"/>
</dbReference>
<dbReference type="PROSITE" id="PS50222">
    <property type="entry name" value="EF_HAND_2"/>
    <property type="match status" value="1"/>
</dbReference>